<evidence type="ECO:0000256" key="5">
    <source>
        <dbReference type="ARBA" id="ARBA00023180"/>
    </source>
</evidence>
<evidence type="ECO:0000313" key="7">
    <source>
        <dbReference type="Proteomes" id="UP001237642"/>
    </source>
</evidence>
<comment type="caution">
    <text evidence="6">The sequence shown here is derived from an EMBL/GenBank/DDBJ whole genome shotgun (WGS) entry which is preliminary data.</text>
</comment>
<keyword evidence="3" id="KW-0808">Transferase</keyword>
<evidence type="ECO:0000256" key="3">
    <source>
        <dbReference type="ARBA" id="ARBA00022679"/>
    </source>
</evidence>
<comment type="subcellular location">
    <subcellularLocation>
        <location evidence="1">Membrane</location>
        <topology evidence="1">Single-pass type II membrane protein</topology>
    </subcellularLocation>
</comment>
<evidence type="ECO:0000256" key="1">
    <source>
        <dbReference type="ARBA" id="ARBA00004606"/>
    </source>
</evidence>
<organism evidence="6 7">
    <name type="scientific">Heracleum sosnowskyi</name>
    <dbReference type="NCBI Taxonomy" id="360622"/>
    <lineage>
        <taxon>Eukaryota</taxon>
        <taxon>Viridiplantae</taxon>
        <taxon>Streptophyta</taxon>
        <taxon>Embryophyta</taxon>
        <taxon>Tracheophyta</taxon>
        <taxon>Spermatophyta</taxon>
        <taxon>Magnoliopsida</taxon>
        <taxon>eudicotyledons</taxon>
        <taxon>Gunneridae</taxon>
        <taxon>Pentapetalae</taxon>
        <taxon>asterids</taxon>
        <taxon>campanulids</taxon>
        <taxon>Apiales</taxon>
        <taxon>Apiaceae</taxon>
        <taxon>Apioideae</taxon>
        <taxon>apioid superclade</taxon>
        <taxon>Tordylieae</taxon>
        <taxon>Tordyliinae</taxon>
        <taxon>Heracleum</taxon>
    </lineage>
</organism>
<dbReference type="PANTHER" id="PTHR45719">
    <property type="entry name" value="GLYCOSYLTRANSFERASE"/>
    <property type="match status" value="1"/>
</dbReference>
<reference evidence="6" key="1">
    <citation type="submission" date="2023-02" db="EMBL/GenBank/DDBJ databases">
        <title>Genome of toxic invasive species Heracleum sosnowskyi carries increased number of genes despite the absence of recent whole-genome duplications.</title>
        <authorList>
            <person name="Schelkunov M."/>
            <person name="Shtratnikova V."/>
            <person name="Makarenko M."/>
            <person name="Klepikova A."/>
            <person name="Omelchenko D."/>
            <person name="Novikova G."/>
            <person name="Obukhova E."/>
            <person name="Bogdanov V."/>
            <person name="Penin A."/>
            <person name="Logacheva M."/>
        </authorList>
    </citation>
    <scope>NUCLEOTIDE SEQUENCE</scope>
    <source>
        <strain evidence="6">Hsosn_3</strain>
        <tissue evidence="6">Leaf</tissue>
    </source>
</reference>
<keyword evidence="4" id="KW-0472">Membrane</keyword>
<dbReference type="InterPro" id="IPR003406">
    <property type="entry name" value="Glyco_trans_14"/>
</dbReference>
<dbReference type="PANTHER" id="PTHR45719:SF3">
    <property type="entry name" value="BETA-GLUCURONOSYLTRANSFERASE GLCAT14A"/>
    <property type="match status" value="1"/>
</dbReference>
<dbReference type="Pfam" id="PF02485">
    <property type="entry name" value="Branch"/>
    <property type="match status" value="1"/>
</dbReference>
<keyword evidence="5" id="KW-0325">Glycoprotein</keyword>
<dbReference type="GO" id="GO:0015020">
    <property type="term" value="F:glucuronosyltransferase activity"/>
    <property type="evidence" value="ECO:0007669"/>
    <property type="project" value="InterPro"/>
</dbReference>
<protein>
    <submittedName>
        <fullName evidence="6">Beta-glucuronosyltransferase GlcAT14B-like</fullName>
    </submittedName>
</protein>
<evidence type="ECO:0000256" key="4">
    <source>
        <dbReference type="ARBA" id="ARBA00023136"/>
    </source>
</evidence>
<keyword evidence="7" id="KW-1185">Reference proteome</keyword>
<sequence>MTGELISVRNLLVDYPSFDYKMSQQHPNSYIIHLDAESSPEERLDLLNFVNNCSMFVQFGNVRMITKADLVTYRGPTYVAHILHAAAVLLRNAAHWDWFINVSASDYPLVTQDGL</sequence>
<dbReference type="Proteomes" id="UP001237642">
    <property type="component" value="Unassembled WGS sequence"/>
</dbReference>
<keyword evidence="2" id="KW-0328">Glycosyltransferase</keyword>
<accession>A0AAD8IYV3</accession>
<dbReference type="GO" id="GO:0016020">
    <property type="term" value="C:membrane"/>
    <property type="evidence" value="ECO:0007669"/>
    <property type="project" value="UniProtKB-SubCell"/>
</dbReference>
<gene>
    <name evidence="6" type="ORF">POM88_013247</name>
</gene>
<dbReference type="AlphaFoldDB" id="A0AAD8IYV3"/>
<proteinExistence type="predicted"/>
<name>A0AAD8IYV3_9APIA</name>
<dbReference type="EMBL" id="JAUIZM010000003">
    <property type="protein sequence ID" value="KAK1394191.1"/>
    <property type="molecule type" value="Genomic_DNA"/>
</dbReference>
<evidence type="ECO:0000313" key="6">
    <source>
        <dbReference type="EMBL" id="KAK1394191.1"/>
    </source>
</evidence>
<reference evidence="6" key="2">
    <citation type="submission" date="2023-05" db="EMBL/GenBank/DDBJ databases">
        <authorList>
            <person name="Schelkunov M.I."/>
        </authorList>
    </citation>
    <scope>NUCLEOTIDE SEQUENCE</scope>
    <source>
        <strain evidence="6">Hsosn_3</strain>
        <tissue evidence="6">Leaf</tissue>
    </source>
</reference>
<dbReference type="InterPro" id="IPR044610">
    <property type="entry name" value="GLCAT14A/B/C"/>
</dbReference>
<evidence type="ECO:0000256" key="2">
    <source>
        <dbReference type="ARBA" id="ARBA00022676"/>
    </source>
</evidence>